<evidence type="ECO:0000256" key="11">
    <source>
        <dbReference type="SAM" id="MobiDB-lite"/>
    </source>
</evidence>
<evidence type="ECO:0000256" key="2">
    <source>
        <dbReference type="ARBA" id="ARBA00012729"/>
    </source>
</evidence>
<keyword evidence="12" id="KW-0732">Signal</keyword>
<feature type="signal peptide" evidence="12">
    <location>
        <begin position="1"/>
        <end position="18"/>
    </location>
</feature>
<evidence type="ECO:0000256" key="4">
    <source>
        <dbReference type="ARBA" id="ARBA00022801"/>
    </source>
</evidence>
<dbReference type="Gene3D" id="3.20.20.80">
    <property type="entry name" value="Glycosidases"/>
    <property type="match status" value="1"/>
</dbReference>
<evidence type="ECO:0000256" key="9">
    <source>
        <dbReference type="RuleBase" id="RU000489"/>
    </source>
</evidence>
<dbReference type="GO" id="GO:0006032">
    <property type="term" value="P:chitin catabolic process"/>
    <property type="evidence" value="ECO:0007669"/>
    <property type="project" value="UniProtKB-KW"/>
</dbReference>
<dbReference type="EC" id="3.2.1.14" evidence="2"/>
<comment type="similarity">
    <text evidence="10">Belongs to the glycosyl hydrolase 18 family.</text>
</comment>
<dbReference type="PROSITE" id="PS01095">
    <property type="entry name" value="GH18_1"/>
    <property type="match status" value="1"/>
</dbReference>
<dbReference type="InterPro" id="IPR045321">
    <property type="entry name" value="Cts1-like"/>
</dbReference>
<dbReference type="Pfam" id="PF00704">
    <property type="entry name" value="Glyco_hydro_18"/>
    <property type="match status" value="1"/>
</dbReference>
<name>A0A0W0FKA0_MONRR</name>
<evidence type="ECO:0000256" key="10">
    <source>
        <dbReference type="RuleBase" id="RU004453"/>
    </source>
</evidence>
<dbReference type="PANTHER" id="PTHR45708:SF49">
    <property type="entry name" value="ENDOCHITINASE"/>
    <property type="match status" value="1"/>
</dbReference>
<dbReference type="GO" id="GO:0008843">
    <property type="term" value="F:endochitinase activity"/>
    <property type="evidence" value="ECO:0007669"/>
    <property type="project" value="UniProtKB-EC"/>
</dbReference>
<organism evidence="14 15">
    <name type="scientific">Moniliophthora roreri</name>
    <name type="common">Frosty pod rot fungus</name>
    <name type="synonym">Monilia roreri</name>
    <dbReference type="NCBI Taxonomy" id="221103"/>
    <lineage>
        <taxon>Eukaryota</taxon>
        <taxon>Fungi</taxon>
        <taxon>Dikarya</taxon>
        <taxon>Basidiomycota</taxon>
        <taxon>Agaricomycotina</taxon>
        <taxon>Agaricomycetes</taxon>
        <taxon>Agaricomycetidae</taxon>
        <taxon>Agaricales</taxon>
        <taxon>Marasmiineae</taxon>
        <taxon>Marasmiaceae</taxon>
        <taxon>Moniliophthora</taxon>
    </lineage>
</organism>
<evidence type="ECO:0000259" key="13">
    <source>
        <dbReference type="PROSITE" id="PS51910"/>
    </source>
</evidence>
<dbReference type="PANTHER" id="PTHR45708">
    <property type="entry name" value="ENDOCHITINASE"/>
    <property type="match status" value="1"/>
</dbReference>
<feature type="compositionally biased region" description="Low complexity" evidence="11">
    <location>
        <begin position="326"/>
        <end position="346"/>
    </location>
</feature>
<dbReference type="GO" id="GO:0000272">
    <property type="term" value="P:polysaccharide catabolic process"/>
    <property type="evidence" value="ECO:0007669"/>
    <property type="project" value="UniProtKB-KW"/>
</dbReference>
<dbReference type="Proteomes" id="UP000054988">
    <property type="component" value="Unassembled WGS sequence"/>
</dbReference>
<dbReference type="InterPro" id="IPR001223">
    <property type="entry name" value="Glyco_hydro18_cat"/>
</dbReference>
<keyword evidence="4 9" id="KW-0378">Hydrolase</keyword>
<evidence type="ECO:0000313" key="15">
    <source>
        <dbReference type="Proteomes" id="UP000054988"/>
    </source>
</evidence>
<gene>
    <name evidence="14" type="ORF">WG66_10618</name>
</gene>
<keyword evidence="5" id="KW-0146">Chitin degradation</keyword>
<evidence type="ECO:0000256" key="12">
    <source>
        <dbReference type="SAM" id="SignalP"/>
    </source>
</evidence>
<evidence type="ECO:0000256" key="5">
    <source>
        <dbReference type="ARBA" id="ARBA00023024"/>
    </source>
</evidence>
<dbReference type="GO" id="GO:0008061">
    <property type="term" value="F:chitin binding"/>
    <property type="evidence" value="ECO:0007669"/>
    <property type="project" value="UniProtKB-KW"/>
</dbReference>
<evidence type="ECO:0000313" key="14">
    <source>
        <dbReference type="EMBL" id="KTB36759.1"/>
    </source>
</evidence>
<evidence type="ECO:0000256" key="6">
    <source>
        <dbReference type="ARBA" id="ARBA00023277"/>
    </source>
</evidence>
<feature type="region of interest" description="Disordered" evidence="11">
    <location>
        <begin position="320"/>
        <end position="352"/>
    </location>
</feature>
<dbReference type="AlphaFoldDB" id="A0A0W0FKA0"/>
<evidence type="ECO:0000256" key="8">
    <source>
        <dbReference type="ARBA" id="ARBA00023326"/>
    </source>
</evidence>
<feature type="chain" id="PRO_5006901856" description="chitinase" evidence="12">
    <location>
        <begin position="19"/>
        <end position="481"/>
    </location>
</feature>
<feature type="domain" description="GH18" evidence="13">
    <location>
        <begin position="25"/>
        <end position="323"/>
    </location>
</feature>
<comment type="catalytic activity">
    <reaction evidence="1">
        <text>Random endo-hydrolysis of N-acetyl-beta-D-glucosaminide (1-&gt;4)-beta-linkages in chitin and chitodextrins.</text>
        <dbReference type="EC" id="3.2.1.14"/>
    </reaction>
</comment>
<dbReference type="InterPro" id="IPR017853">
    <property type="entry name" value="GH"/>
</dbReference>
<comment type="caution">
    <text evidence="14">The sequence shown here is derived from an EMBL/GenBank/DDBJ whole genome shotgun (WGS) entry which is preliminary data.</text>
</comment>
<protein>
    <recommendedName>
        <fullName evidence="2">chitinase</fullName>
        <ecNumber evidence="2">3.2.1.14</ecNumber>
    </recommendedName>
</protein>
<keyword evidence="8" id="KW-0624">Polysaccharide degradation</keyword>
<evidence type="ECO:0000256" key="3">
    <source>
        <dbReference type="ARBA" id="ARBA00022669"/>
    </source>
</evidence>
<dbReference type="InterPro" id="IPR001579">
    <property type="entry name" value="Glyco_hydro_18_chit_AS"/>
</dbReference>
<dbReference type="CDD" id="cd12215">
    <property type="entry name" value="ChiC_BD"/>
    <property type="match status" value="1"/>
</dbReference>
<reference evidence="14 15" key="1">
    <citation type="submission" date="2015-12" db="EMBL/GenBank/DDBJ databases">
        <title>Draft genome sequence of Moniliophthora roreri, the causal agent of frosty pod rot of cacao.</title>
        <authorList>
            <person name="Aime M.C."/>
            <person name="Diaz-Valderrama J.R."/>
            <person name="Kijpornyongpan T."/>
            <person name="Phillips-Mora W."/>
        </authorList>
    </citation>
    <scope>NUCLEOTIDE SEQUENCE [LARGE SCALE GENOMIC DNA]</scope>
    <source>
        <strain evidence="14 15">MCA 2952</strain>
    </source>
</reference>
<keyword evidence="6" id="KW-0119">Carbohydrate metabolism</keyword>
<dbReference type="CDD" id="cd02877">
    <property type="entry name" value="GH18_hevamine_XipI_class_III"/>
    <property type="match status" value="1"/>
</dbReference>
<dbReference type="InterPro" id="IPR050542">
    <property type="entry name" value="Glycosyl_Hydrlase18_Chitinase"/>
</dbReference>
<dbReference type="GO" id="GO:0005576">
    <property type="term" value="C:extracellular region"/>
    <property type="evidence" value="ECO:0007669"/>
    <property type="project" value="TreeGrafter"/>
</dbReference>
<sequence length="481" mass="50286">MALLSFLSLSLLVCSVWAYDNSRSDNLVVYYGQNSYGATHSDTGNFQQRLSFYCQDDVINVFPLAFLHVFFGPGGLPEINLANTCNNVDNSVFPGTGLPNCQFMEQDIKTCQSKGKIVTLSLGGATGAASFSSDAQAEQFADTVWNLFLGGSSSTRPFGNAVLDGVDLDIEGGSSTGFAAFVRRIRSHANGASKPYYVTAAPQCPFPDAYLSPILNAVGVDAVYVQFYNNYCSVASPGSFNFGDWDNWARTQAPNKNVKIYIGAPASQTAAGSGYVDANSLINLARQTKSQYSSFGGVMLWDASQAYANGRFDRAVKNGIAGGTGATTPTTTRTTATTTTRTTTTTRGGGSGGCSGVAAWSSAVAYTGGSQVTYNVRSSVVISGQLNGGPRQVDTPGGGAGVWTDNGACFAGEASTEPAQVSSTPAAEVTVLSSSFESVTASVVESKVTAADAEATSAVDSDNSSETQTNIPRRVSRFFRL</sequence>
<dbReference type="eggNOG" id="KOG4701">
    <property type="taxonomic scope" value="Eukaryota"/>
</dbReference>
<keyword evidence="7 9" id="KW-0326">Glycosidase</keyword>
<dbReference type="SUPFAM" id="SSF51445">
    <property type="entry name" value="(Trans)glycosidases"/>
    <property type="match status" value="1"/>
</dbReference>
<accession>A0A0W0FKA0</accession>
<dbReference type="PROSITE" id="PS51910">
    <property type="entry name" value="GH18_2"/>
    <property type="match status" value="1"/>
</dbReference>
<keyword evidence="3" id="KW-0147">Chitin-binding</keyword>
<proteinExistence type="inferred from homology"/>
<dbReference type="EMBL" id="LATX01001882">
    <property type="protein sequence ID" value="KTB36759.1"/>
    <property type="molecule type" value="Genomic_DNA"/>
</dbReference>
<evidence type="ECO:0000256" key="1">
    <source>
        <dbReference type="ARBA" id="ARBA00000822"/>
    </source>
</evidence>
<evidence type="ECO:0000256" key="7">
    <source>
        <dbReference type="ARBA" id="ARBA00023295"/>
    </source>
</evidence>